<reference evidence="2 3" key="1">
    <citation type="submission" date="2015-07" db="EMBL/GenBank/DDBJ databases">
        <authorList>
            <person name="Ju K.-S."/>
            <person name="Doroghazi J.R."/>
            <person name="Metcalf W.W."/>
        </authorList>
    </citation>
    <scope>NUCLEOTIDE SEQUENCE [LARGE SCALE GENOMIC DNA]</scope>
    <source>
        <strain evidence="2 3">NRRL B-3589</strain>
    </source>
</reference>
<feature type="non-terminal residue" evidence="2">
    <location>
        <position position="80"/>
    </location>
</feature>
<accession>A0ABR5IUI0</accession>
<feature type="region of interest" description="Disordered" evidence="1">
    <location>
        <begin position="1"/>
        <end position="80"/>
    </location>
</feature>
<organism evidence="2 3">
    <name type="scientific">Streptomyces varsoviensis</name>
    <dbReference type="NCBI Taxonomy" id="67373"/>
    <lineage>
        <taxon>Bacteria</taxon>
        <taxon>Bacillati</taxon>
        <taxon>Actinomycetota</taxon>
        <taxon>Actinomycetes</taxon>
        <taxon>Kitasatosporales</taxon>
        <taxon>Streptomycetaceae</taxon>
        <taxon>Streptomyces</taxon>
    </lineage>
</organism>
<dbReference type="EMBL" id="LGUT01003838">
    <property type="protein sequence ID" value="KOG74232.1"/>
    <property type="molecule type" value="Genomic_DNA"/>
</dbReference>
<sequence>METAGEGARTPEGARAPEDDTTEQPLILVPLIDPDTGKEFVYPPDLADPTPAVRRSGPARPTGTPAAPDAAPASAPAAAQ</sequence>
<feature type="compositionally biased region" description="Low complexity" evidence="1">
    <location>
        <begin position="56"/>
        <end position="80"/>
    </location>
</feature>
<evidence type="ECO:0000256" key="1">
    <source>
        <dbReference type="SAM" id="MobiDB-lite"/>
    </source>
</evidence>
<gene>
    <name evidence="2" type="ORF">ADK38_40255</name>
</gene>
<dbReference type="Proteomes" id="UP000037020">
    <property type="component" value="Unassembled WGS sequence"/>
</dbReference>
<comment type="caution">
    <text evidence="2">The sequence shown here is derived from an EMBL/GenBank/DDBJ whole genome shotgun (WGS) entry which is preliminary data.</text>
</comment>
<evidence type="ECO:0000313" key="2">
    <source>
        <dbReference type="EMBL" id="KOG74232.1"/>
    </source>
</evidence>
<proteinExistence type="predicted"/>
<keyword evidence="3" id="KW-1185">Reference proteome</keyword>
<protein>
    <submittedName>
        <fullName evidence="2">Uncharacterized protein</fullName>
    </submittedName>
</protein>
<evidence type="ECO:0000313" key="3">
    <source>
        <dbReference type="Proteomes" id="UP000037020"/>
    </source>
</evidence>
<name>A0ABR5IUI0_9ACTN</name>